<dbReference type="Pfam" id="PF02742">
    <property type="entry name" value="Fe_dep_repr_C"/>
    <property type="match status" value="1"/>
</dbReference>
<organism evidence="8 9">
    <name type="scientific">Desulfotignum balticum</name>
    <dbReference type="NCBI Taxonomy" id="115781"/>
    <lineage>
        <taxon>Bacteria</taxon>
        <taxon>Pseudomonadati</taxon>
        <taxon>Thermodesulfobacteriota</taxon>
        <taxon>Desulfobacteria</taxon>
        <taxon>Desulfobacterales</taxon>
        <taxon>Desulfobacteraceae</taxon>
        <taxon>Desulfotignum</taxon>
    </lineage>
</organism>
<dbReference type="InterPro" id="IPR022687">
    <property type="entry name" value="HTH_DTXR"/>
</dbReference>
<dbReference type="InterPro" id="IPR036390">
    <property type="entry name" value="WH_DNA-bd_sf"/>
</dbReference>
<dbReference type="Proteomes" id="UP000706172">
    <property type="component" value="Unassembled WGS sequence"/>
</dbReference>
<comment type="similarity">
    <text evidence="1">Belongs to the DtxR/MntR family.</text>
</comment>
<accession>A0A931D1V5</accession>
<evidence type="ECO:0000256" key="3">
    <source>
        <dbReference type="ARBA" id="ARBA00023015"/>
    </source>
</evidence>
<keyword evidence="5" id="KW-0804">Transcription</keyword>
<dbReference type="GO" id="GO:0046983">
    <property type="term" value="F:protein dimerization activity"/>
    <property type="evidence" value="ECO:0007669"/>
    <property type="project" value="InterPro"/>
</dbReference>
<evidence type="ECO:0000259" key="7">
    <source>
        <dbReference type="PROSITE" id="PS50944"/>
    </source>
</evidence>
<evidence type="ECO:0000256" key="6">
    <source>
        <dbReference type="ARBA" id="ARBA00025185"/>
    </source>
</evidence>
<dbReference type="InterPro" id="IPR022689">
    <property type="entry name" value="Iron_dep_repressor"/>
</dbReference>
<comment type="caution">
    <text evidence="8">The sequence shown here is derived from an EMBL/GenBank/DDBJ whole genome shotgun (WGS) entry which is preliminary data.</text>
</comment>
<dbReference type="Gene3D" id="1.10.10.10">
    <property type="entry name" value="Winged helix-like DNA-binding domain superfamily/Winged helix DNA-binding domain"/>
    <property type="match status" value="1"/>
</dbReference>
<evidence type="ECO:0000256" key="5">
    <source>
        <dbReference type="ARBA" id="ARBA00023163"/>
    </source>
</evidence>
<evidence type="ECO:0000256" key="1">
    <source>
        <dbReference type="ARBA" id="ARBA00007871"/>
    </source>
</evidence>
<dbReference type="SUPFAM" id="SSF46785">
    <property type="entry name" value="Winged helix' DNA-binding domain"/>
    <property type="match status" value="1"/>
</dbReference>
<dbReference type="PANTHER" id="PTHR33238:SF7">
    <property type="entry name" value="IRON-DEPENDENT TRANSCRIPTIONAL REGULATOR"/>
    <property type="match status" value="1"/>
</dbReference>
<dbReference type="EMBL" id="JACCQK010000821">
    <property type="protein sequence ID" value="MBG0780628.1"/>
    <property type="molecule type" value="Genomic_DNA"/>
</dbReference>
<dbReference type="Gene3D" id="1.10.60.10">
    <property type="entry name" value="Iron dependent repressor, metal binding and dimerisation domain"/>
    <property type="match status" value="1"/>
</dbReference>
<dbReference type="SMART" id="SM00529">
    <property type="entry name" value="HTH_DTXR"/>
    <property type="match status" value="1"/>
</dbReference>
<feature type="domain" description="HTH dtxR-type" evidence="7">
    <location>
        <begin position="7"/>
        <end position="68"/>
    </location>
</feature>
<dbReference type="GO" id="GO:0003700">
    <property type="term" value="F:DNA-binding transcription factor activity"/>
    <property type="evidence" value="ECO:0007669"/>
    <property type="project" value="InterPro"/>
</dbReference>
<evidence type="ECO:0000313" key="9">
    <source>
        <dbReference type="Proteomes" id="UP000706172"/>
    </source>
</evidence>
<dbReference type="GO" id="GO:0046914">
    <property type="term" value="F:transition metal ion binding"/>
    <property type="evidence" value="ECO:0007669"/>
    <property type="project" value="InterPro"/>
</dbReference>
<dbReference type="PROSITE" id="PS50944">
    <property type="entry name" value="HTH_DTXR"/>
    <property type="match status" value="1"/>
</dbReference>
<evidence type="ECO:0000256" key="2">
    <source>
        <dbReference type="ARBA" id="ARBA00022386"/>
    </source>
</evidence>
<dbReference type="Pfam" id="PF01325">
    <property type="entry name" value="Fe_dep_repress"/>
    <property type="match status" value="1"/>
</dbReference>
<evidence type="ECO:0000256" key="4">
    <source>
        <dbReference type="ARBA" id="ARBA00023125"/>
    </source>
</evidence>
<dbReference type="InterPro" id="IPR036421">
    <property type="entry name" value="Fe_dep_repressor_sf"/>
</dbReference>
<gene>
    <name evidence="8" type="ORF">H0S81_11965</name>
</gene>
<dbReference type="GO" id="GO:0003677">
    <property type="term" value="F:DNA binding"/>
    <property type="evidence" value="ECO:0007669"/>
    <property type="project" value="UniProtKB-KW"/>
</dbReference>
<evidence type="ECO:0000313" key="8">
    <source>
        <dbReference type="EMBL" id="MBG0780628.1"/>
    </source>
</evidence>
<dbReference type="InterPro" id="IPR050536">
    <property type="entry name" value="DtxR_MntR_Metal-Reg"/>
</dbReference>
<reference evidence="8" key="1">
    <citation type="submission" date="2020-07" db="EMBL/GenBank/DDBJ databases">
        <title>Severe corrosion of carbon steel in oil field produced water can be linked to methanogenic archaea containing a special type of NiFe hydrogenase.</title>
        <authorList>
            <person name="Lahme S."/>
            <person name="Mand J."/>
            <person name="Longwell J."/>
            <person name="Smith R."/>
            <person name="Enning D."/>
        </authorList>
    </citation>
    <scope>NUCLEOTIDE SEQUENCE</scope>
    <source>
        <strain evidence="8">MIC098Bin6</strain>
    </source>
</reference>
<sequence length="137" mass="15752">MEKTVPLSENIEDYLETILALQTQNTVARSKDIAEKLDIKRGSVTGMLKKLAARKLINYEPYGYVTLTPEGEKIAKKIEYRHMVLKDFLFRILEVDEARADETACRMEHAMDSQSFKKFVAFIATLDACPYRKQSID</sequence>
<protein>
    <recommendedName>
        <fullName evidence="2">Transcriptional regulator MntR</fullName>
    </recommendedName>
</protein>
<dbReference type="AlphaFoldDB" id="A0A931D1V5"/>
<dbReference type="PANTHER" id="PTHR33238">
    <property type="entry name" value="IRON (METAL) DEPENDENT REPRESSOR, DTXR FAMILY"/>
    <property type="match status" value="1"/>
</dbReference>
<keyword evidence="3" id="KW-0805">Transcription regulation</keyword>
<dbReference type="SUPFAM" id="SSF47979">
    <property type="entry name" value="Iron-dependent repressor protein, dimerization domain"/>
    <property type="match status" value="1"/>
</dbReference>
<proteinExistence type="inferred from homology"/>
<keyword evidence="4" id="KW-0238">DNA-binding</keyword>
<name>A0A931D1V5_9BACT</name>
<comment type="function">
    <text evidence="6">In the presence of manganese, represses expression of mntH and mntS. Up-regulates expression of mntP.</text>
</comment>
<dbReference type="InterPro" id="IPR001367">
    <property type="entry name" value="Fe_dep_repressor"/>
</dbReference>
<dbReference type="InterPro" id="IPR036388">
    <property type="entry name" value="WH-like_DNA-bd_sf"/>
</dbReference>